<reference evidence="2 3" key="1">
    <citation type="submission" date="2017-09" db="EMBL/GenBank/DDBJ databases">
        <title>Genome sequences of Natrinema ejinorence JCM 13890T.</title>
        <authorList>
            <person name="Roh S.W."/>
            <person name="Kim Y.B."/>
            <person name="Kim J.Y."/>
        </authorList>
    </citation>
    <scope>NUCLEOTIDE SEQUENCE [LARGE SCALE GENOMIC DNA]</scope>
    <source>
        <strain evidence="2 3">JCM 13890</strain>
    </source>
</reference>
<gene>
    <name evidence="2" type="ORF">CP557_03645</name>
</gene>
<comment type="caution">
    <text evidence="2">The sequence shown here is derived from an EMBL/GenBank/DDBJ whole genome shotgun (WGS) entry which is preliminary data.</text>
</comment>
<feature type="compositionally biased region" description="Basic and acidic residues" evidence="1">
    <location>
        <begin position="593"/>
        <end position="605"/>
    </location>
</feature>
<feature type="compositionally biased region" description="Low complexity" evidence="1">
    <location>
        <begin position="194"/>
        <end position="204"/>
    </location>
</feature>
<keyword evidence="3" id="KW-1185">Reference proteome</keyword>
<feature type="region of interest" description="Disordered" evidence="1">
    <location>
        <begin position="618"/>
        <end position="641"/>
    </location>
</feature>
<feature type="region of interest" description="Disordered" evidence="1">
    <location>
        <begin position="591"/>
        <end position="610"/>
    </location>
</feature>
<accession>A0A2A5QS86</accession>
<name>A0A2A5QS86_9EURY</name>
<evidence type="ECO:0000313" key="3">
    <source>
        <dbReference type="Proteomes" id="UP000219689"/>
    </source>
</evidence>
<sequence length="664" mass="70460">MRSGGGYRALLAVLLVAAVGVATIGMPVVNSGMTTTAKAAEAPEIAESYDSVSQVDSDRDPADEVYLGENGSAVLQYDDDEADVNQIDVGMDVSEGLAYMLVVDDIENQDGEFQEANFSAVLDQSGFSGDGSFVMKQPEEVENFELDASGEVTDETNEFEATATGTFESQGGAAGTVDTDGQIAATADRFETSGSVSADGAAGAMTGASSEGENLELSLNDTSDGYTLDVTQERGVYDWSASQWETRKQAEKTLQQQYGSLATELGGTSEIEISNYNFEERSSGQHRLELEFTVEYTGIDDGIEQQLTTVLANSEEYDLSRSEAAEVAGTVTDLEIQTFEFSMATSGGSMNAEWDIAIDNYGELSLAMIDLMEASSMSEEMAQEDIDDARTALEAQQAVNLKSEIKWSASVEQTSDQKMELDAELSSNTENWAAYIDELEANDVDPQNDVTFSLTANTDGDELAVDAQFEIEAEDMASQAINSWASSVQNNPTTMSSDTDEFMTALSESELEVARVDGNIADGTVRVEGGAKFENMSKVAGTFSDSVSISGMASGSAGNSTSLYVYVDDMGVDTESATKSDIEHLDVVGSETTVHEAGEWDKEFPEPDTDAMNEYLGVASQSSESSESNESGDGNGGSDTVPGFGVGVTAIAGLLTALVLRRQA</sequence>
<dbReference type="EMBL" id="NXNI01000001">
    <property type="protein sequence ID" value="PCR89706.1"/>
    <property type="molecule type" value="Genomic_DNA"/>
</dbReference>
<feature type="compositionally biased region" description="Low complexity" evidence="1">
    <location>
        <begin position="622"/>
        <end position="632"/>
    </location>
</feature>
<evidence type="ECO:0000256" key="1">
    <source>
        <dbReference type="SAM" id="MobiDB-lite"/>
    </source>
</evidence>
<organism evidence="2 3">
    <name type="scientific">Natrinema ejinorense</name>
    <dbReference type="NCBI Taxonomy" id="373386"/>
    <lineage>
        <taxon>Archaea</taxon>
        <taxon>Methanobacteriati</taxon>
        <taxon>Methanobacteriota</taxon>
        <taxon>Stenosarchaea group</taxon>
        <taxon>Halobacteria</taxon>
        <taxon>Halobacteriales</taxon>
        <taxon>Natrialbaceae</taxon>
        <taxon>Natrinema</taxon>
    </lineage>
</organism>
<dbReference type="Proteomes" id="UP000219689">
    <property type="component" value="Unassembled WGS sequence"/>
</dbReference>
<protein>
    <recommendedName>
        <fullName evidence="4">PGF-CTERM sorting domain-containing protein</fullName>
    </recommendedName>
</protein>
<evidence type="ECO:0000313" key="2">
    <source>
        <dbReference type="EMBL" id="PCR89706.1"/>
    </source>
</evidence>
<proteinExistence type="predicted"/>
<evidence type="ECO:0008006" key="4">
    <source>
        <dbReference type="Google" id="ProtNLM"/>
    </source>
</evidence>
<dbReference type="OrthoDB" id="169813at2157"/>
<feature type="region of interest" description="Disordered" evidence="1">
    <location>
        <begin position="194"/>
        <end position="214"/>
    </location>
</feature>
<dbReference type="AlphaFoldDB" id="A0A2A5QS86"/>